<gene>
    <name evidence="2" type="ORF">D7M11_27655</name>
</gene>
<evidence type="ECO:0000256" key="1">
    <source>
        <dbReference type="SAM" id="MobiDB-lite"/>
    </source>
</evidence>
<name>A0A3B0BK88_9BACL</name>
<dbReference type="EMBL" id="RBAH01000026">
    <property type="protein sequence ID" value="RKN72930.1"/>
    <property type="molecule type" value="Genomic_DNA"/>
</dbReference>
<dbReference type="Proteomes" id="UP000282311">
    <property type="component" value="Unassembled WGS sequence"/>
</dbReference>
<dbReference type="AlphaFoldDB" id="A0A3B0BK88"/>
<evidence type="ECO:0000313" key="2">
    <source>
        <dbReference type="EMBL" id="RKN72930.1"/>
    </source>
</evidence>
<dbReference type="InterPro" id="IPR008979">
    <property type="entry name" value="Galactose-bd-like_sf"/>
</dbReference>
<dbReference type="Gene3D" id="2.60.120.260">
    <property type="entry name" value="Galactose-binding domain-like"/>
    <property type="match status" value="1"/>
</dbReference>
<proteinExistence type="predicted"/>
<dbReference type="NCBIfam" id="NF045579">
    <property type="entry name" value="rhamnoside_JR"/>
    <property type="match status" value="1"/>
</dbReference>
<protein>
    <recommendedName>
        <fullName evidence="4">Glycosyl hydrolases family 2 sugar binding domain-containing protein</fullName>
    </recommendedName>
</protein>
<dbReference type="InterPro" id="IPR053161">
    <property type="entry name" value="Ulvan_degrading_GH"/>
</dbReference>
<evidence type="ECO:0008006" key="4">
    <source>
        <dbReference type="Google" id="ProtNLM"/>
    </source>
</evidence>
<organism evidence="2 3">
    <name type="scientific">Paenibacillus ginsengarvi</name>
    <dbReference type="NCBI Taxonomy" id="400777"/>
    <lineage>
        <taxon>Bacteria</taxon>
        <taxon>Bacillati</taxon>
        <taxon>Bacillota</taxon>
        <taxon>Bacilli</taxon>
        <taxon>Bacillales</taxon>
        <taxon>Paenibacillaceae</taxon>
        <taxon>Paenibacillus</taxon>
    </lineage>
</organism>
<accession>A0A3B0BK88</accession>
<dbReference type="Pfam" id="PF17132">
    <property type="entry name" value="Glyco_hydro_106"/>
    <property type="match status" value="1"/>
</dbReference>
<dbReference type="PANTHER" id="PTHR36848">
    <property type="entry name" value="DNA-BINDING PROTEIN (PUTATIVE SECRETED PROTEIN)-RELATED"/>
    <property type="match status" value="1"/>
</dbReference>
<evidence type="ECO:0000313" key="3">
    <source>
        <dbReference type="Proteomes" id="UP000282311"/>
    </source>
</evidence>
<sequence>MASRSVCGRGAGFACGPNNRGSPHLQEKRKGGSRLSGQTLEQQFRTPSDEFTPIPFWFWNDALTEGELIRQIGGFADKGVNGFVIHPRMGIPESIPYLSDRYMDLVETAVKEASRRRMTVFLYDEAMYPSGSAKGLVVEGNPEYASRGLKMTILDGTVRFELAELLEEGDTLVAALAVRVREGRVVGEQAIVALEPAGGAIDFEAPDGSGDWSIALFIETYSKGTIRGVHVGEDDGEPNAPAAADLLNPQAVAKFIRLTHDRYYGRLARYFGTTIQAVFTDEPDMLGRRHRKGLMPWTAGFLELFLAEGNRLTDLPKLWLEAETSAAVRARYRKAVRKRLVASYYKPLADWCEQHGIGLTGHPEASDDIGLLDHFHIPGQDVVWRWVGPEDGKALEGRHSTMAKCSSDAARHLGRRRNLNEALGVCGLGNGWHLTAGDMKWYLDWLFVRGVNMICPHAFYYSVDGPLRYKERPPDVGPNNIWWPHYERFAAYMKRMCWLMTDSRNVTRVAVLCRDNWLPWRIVKPLYENQLEFNYLEERLLSGVCSIGDGEIRIAGQSYAVLLVENEGVWDEATLEAVLRFRKSGGSVIVLEQEGVQSGEMPSTRKIAKAGQVVNALDGYIGRDVRLEQPCPDIRVSTVVKEGRHFIVLIHEGESRFEGTVTASFAGSVRRWDAWTGEIGAAELRPADSGTAIRIVLERRQSVIFEFDPSAAQLSESVPEPELPEQAASDVRPATTLALSEGWRVEAPGFPVAPAGLGAWNEQPELAFVSGTAVYTVSFRLDEAETDKPLLLDLGEVHEIAVVQVNGREAGVLLWAPYRVDIRPFVRRGANELRIAVTSSLANRYDRVGLPSGLIGPVRLLEG</sequence>
<keyword evidence="3" id="KW-1185">Reference proteome</keyword>
<dbReference type="PANTHER" id="PTHR36848:SF2">
    <property type="entry name" value="SECRETED PROTEIN"/>
    <property type="match status" value="1"/>
</dbReference>
<feature type="region of interest" description="Disordered" evidence="1">
    <location>
        <begin position="17"/>
        <end position="37"/>
    </location>
</feature>
<reference evidence="2 3" key="1">
    <citation type="journal article" date="2007" name="Int. J. Syst. Evol. Microbiol.">
        <title>Paenibacillus ginsengarvi sp. nov., isolated from soil from ginseng cultivation.</title>
        <authorList>
            <person name="Yoon M.H."/>
            <person name="Ten L.N."/>
            <person name="Im W.T."/>
        </authorList>
    </citation>
    <scope>NUCLEOTIDE SEQUENCE [LARGE SCALE GENOMIC DNA]</scope>
    <source>
        <strain evidence="2 3">KCTC 13059</strain>
    </source>
</reference>
<dbReference type="OrthoDB" id="9761519at2"/>
<dbReference type="SUPFAM" id="SSF49785">
    <property type="entry name" value="Galactose-binding domain-like"/>
    <property type="match status" value="1"/>
</dbReference>
<comment type="caution">
    <text evidence="2">The sequence shown here is derived from an EMBL/GenBank/DDBJ whole genome shotgun (WGS) entry which is preliminary data.</text>
</comment>